<dbReference type="RefSeq" id="WP_253618946.1">
    <property type="nucleotide sequence ID" value="NZ_JAMZDE010000006.1"/>
</dbReference>
<dbReference type="Pfam" id="PF13538">
    <property type="entry name" value="UvrD_C_2"/>
    <property type="match status" value="1"/>
</dbReference>
<name>A0A9X2FWG6_9GAMM</name>
<evidence type="ECO:0000313" key="2">
    <source>
        <dbReference type="EMBL" id="MCP1339275.1"/>
    </source>
</evidence>
<proteinExistence type="predicted"/>
<keyword evidence="3" id="KW-1185">Reference proteome</keyword>
<dbReference type="SUPFAM" id="SSF52540">
    <property type="entry name" value="P-loop containing nucleoside triphosphate hydrolases"/>
    <property type="match status" value="1"/>
</dbReference>
<dbReference type="PANTHER" id="PTHR43788">
    <property type="entry name" value="DNA2/NAM7 HELICASE FAMILY MEMBER"/>
    <property type="match status" value="1"/>
</dbReference>
<dbReference type="EMBL" id="JAMZDE010000006">
    <property type="protein sequence ID" value="MCP1339275.1"/>
    <property type="molecule type" value="Genomic_DNA"/>
</dbReference>
<feature type="domain" description="UvrD-like helicase C-terminal" evidence="1">
    <location>
        <begin position="817"/>
        <end position="861"/>
    </location>
</feature>
<evidence type="ECO:0000259" key="1">
    <source>
        <dbReference type="Pfam" id="PF13538"/>
    </source>
</evidence>
<dbReference type="InterPro" id="IPR027417">
    <property type="entry name" value="P-loop_NTPase"/>
</dbReference>
<gene>
    <name evidence="2" type="ORF">NJR55_06670</name>
</gene>
<keyword evidence="2" id="KW-0067">ATP-binding</keyword>
<accession>A0A9X2FWG6</accession>
<sequence>MTTINEQIMSADYTISQNIDRLTDQRDLLSQNILSQLRNLVEGVVVLFNNGALDNEFNYDLVNPSIRVIKSDGRLNFLTKFHRLLQISVSHYTVDGDSSERLMLKYYEYLHRIRDLLRNRLNIQILANLELFPVDLDPSLREYHEKIANKIDAHINVSGSNTTSERYYIHKKRPFFCFGRIYYEVTFYRAINKSNKFDRIIAFTHFDIADKHAAMLTLQRESIQVLGQTMPITVIRGWRVSIRPCEFDNFAKSLGVRAKVRTNSSEYSHVMQCLTSNSESLLDFVLMSDNSYSAIKLAATSKVKAPQIFPILDKARGLVKANSQGHNIIRYLLLRMNNQIIKAQYSRQRCYKLSNLNFAFSCIPFDEMPFCTSLYGHNPRFIDIVESIDATGRSHEILARKVKTNVERHGILYTSIADFPNEDVAALIREYNSRLYYLHGERKLVCDKGHIFECGYENQTVSIIEKLQENTGRGIAGYKQAVEKWLNENPRLIDDPTKAEALKQLFCQSCVALIYGAAGTGKTTMVHHIAQYFNEKKKLFLAHTNPATDNLKRRVNAQNAEFKTIRKQIKSPAFNQDYDLLIIDESSTVSNADLIKVLENTSFKLLVFVGDIYQIESIQFGNWFSVVPSFIPNSSIFELKTPYRTQSDALLRLWSSVRASSDDIAEIMAKNSYSTLLDSSLFESQSHDEIILCLNYDGLYGINNINRFLQSGNQGQATMWRESTFKVGDPVLFSDSERFRPVIYNNLKGWIVAIAKSPGWIQFDVELDRPLSEFDVCECDELDWISGSIVRFTVYDYPTTSDEDDDSYNTTIPFQVAYAVSIHKAQGLEYDSVKIVVTDSNEDDISHSIFYTAITRTRDRLKVFWTPETQQKVIERLARKNNSKDVSLLLSRRNLNRVS</sequence>
<reference evidence="2" key="1">
    <citation type="submission" date="2022-06" db="EMBL/GenBank/DDBJ databases">
        <title>Idiomarina rhizosphaerae M1R2S28.</title>
        <authorList>
            <person name="Sun J.-Q."/>
            <person name="Li L.-F."/>
        </authorList>
    </citation>
    <scope>NUCLEOTIDE SEQUENCE</scope>
    <source>
        <strain evidence="2">M1R2S28</strain>
    </source>
</reference>
<dbReference type="InterPro" id="IPR027785">
    <property type="entry name" value="UvrD-like_helicase_C"/>
</dbReference>
<evidence type="ECO:0000313" key="3">
    <source>
        <dbReference type="Proteomes" id="UP001139474"/>
    </source>
</evidence>
<protein>
    <submittedName>
        <fullName evidence="2">ATP-dependent RecD-like DNA helicase</fullName>
    </submittedName>
</protein>
<dbReference type="PANTHER" id="PTHR43788:SF8">
    <property type="entry name" value="DNA-BINDING PROTEIN SMUBP-2"/>
    <property type="match status" value="1"/>
</dbReference>
<keyword evidence="2" id="KW-0547">Nucleotide-binding</keyword>
<dbReference type="GO" id="GO:0043139">
    <property type="term" value="F:5'-3' DNA helicase activity"/>
    <property type="evidence" value="ECO:0007669"/>
    <property type="project" value="TreeGrafter"/>
</dbReference>
<organism evidence="2 3">
    <name type="scientific">Idiomarina rhizosphaerae</name>
    <dbReference type="NCBI Taxonomy" id="2961572"/>
    <lineage>
        <taxon>Bacteria</taxon>
        <taxon>Pseudomonadati</taxon>
        <taxon>Pseudomonadota</taxon>
        <taxon>Gammaproteobacteria</taxon>
        <taxon>Alteromonadales</taxon>
        <taxon>Idiomarinaceae</taxon>
        <taxon>Idiomarina</taxon>
    </lineage>
</organism>
<dbReference type="Pfam" id="PF13604">
    <property type="entry name" value="AAA_30"/>
    <property type="match status" value="1"/>
</dbReference>
<comment type="caution">
    <text evidence="2">The sequence shown here is derived from an EMBL/GenBank/DDBJ whole genome shotgun (WGS) entry which is preliminary data.</text>
</comment>
<keyword evidence="2" id="KW-0347">Helicase</keyword>
<dbReference type="CDD" id="cd18809">
    <property type="entry name" value="SF1_C_RecD"/>
    <property type="match status" value="1"/>
</dbReference>
<dbReference type="InterPro" id="IPR050534">
    <property type="entry name" value="Coronavir_polyprotein_1ab"/>
</dbReference>
<dbReference type="AlphaFoldDB" id="A0A9X2FWG6"/>
<dbReference type="Gene3D" id="3.40.50.300">
    <property type="entry name" value="P-loop containing nucleotide triphosphate hydrolases"/>
    <property type="match status" value="2"/>
</dbReference>
<keyword evidence="2" id="KW-0378">Hydrolase</keyword>
<dbReference type="Proteomes" id="UP001139474">
    <property type="component" value="Unassembled WGS sequence"/>
</dbReference>